<name>A0A0R3WXN8_HYDTA</name>
<organism evidence="3">
    <name type="scientific">Hydatigena taeniaeformis</name>
    <name type="common">Feline tapeworm</name>
    <name type="synonym">Taenia taeniaeformis</name>
    <dbReference type="NCBI Taxonomy" id="6205"/>
    <lineage>
        <taxon>Eukaryota</taxon>
        <taxon>Metazoa</taxon>
        <taxon>Spiralia</taxon>
        <taxon>Lophotrochozoa</taxon>
        <taxon>Platyhelminthes</taxon>
        <taxon>Cestoda</taxon>
        <taxon>Eucestoda</taxon>
        <taxon>Cyclophyllidea</taxon>
        <taxon>Taeniidae</taxon>
        <taxon>Hydatigera</taxon>
    </lineage>
</organism>
<dbReference type="SUPFAM" id="SSF48371">
    <property type="entry name" value="ARM repeat"/>
    <property type="match status" value="1"/>
</dbReference>
<dbReference type="PANTHER" id="PTHR12904">
    <property type="match status" value="1"/>
</dbReference>
<protein>
    <submittedName>
        <fullName evidence="3">CRM1_C domain-containing protein</fullName>
    </submittedName>
</protein>
<dbReference type="PANTHER" id="PTHR12904:SF22">
    <property type="entry name" value="ZYG-11 FAMILY MEMBER B, CELL CYCLE REGULATOR"/>
    <property type="match status" value="1"/>
</dbReference>
<dbReference type="InterPro" id="IPR055142">
    <property type="entry name" value="ZER1-like_C"/>
</dbReference>
<accession>A0A0R3WXN8</accession>
<sequence>LREISSDHKRLQQLLMYVVEKCLLQRDVDALLAESRDNMLDYLTHAELALEGSPVYDTTLRFTLSALWNLTDECPEACQAFVKVGGLLIYAKVLKKMANEEEDFKNHVYTKCLGLLNNVAEVASTKNTLLIEPLMDFFKYVSHYKFHF</sequence>
<dbReference type="Gene3D" id="1.25.10.10">
    <property type="entry name" value="Leucine-rich Repeat Variant"/>
    <property type="match status" value="1"/>
</dbReference>
<evidence type="ECO:0000256" key="1">
    <source>
        <dbReference type="ARBA" id="ARBA00022786"/>
    </source>
</evidence>
<keyword evidence="1" id="KW-0833">Ubl conjugation pathway</keyword>
<dbReference type="AlphaFoldDB" id="A0A0R3WXN8"/>
<reference evidence="3" key="1">
    <citation type="submission" date="2017-02" db="UniProtKB">
        <authorList>
            <consortium name="WormBaseParasite"/>
        </authorList>
    </citation>
    <scope>IDENTIFICATION</scope>
</reference>
<dbReference type="GO" id="GO:0031462">
    <property type="term" value="C:Cul2-RING ubiquitin ligase complex"/>
    <property type="evidence" value="ECO:0007669"/>
    <property type="project" value="TreeGrafter"/>
</dbReference>
<dbReference type="Pfam" id="PF22964">
    <property type="entry name" value="ZER1-like_2nd"/>
    <property type="match status" value="1"/>
</dbReference>
<dbReference type="WBParaSite" id="TTAC_0000552801-mRNA-1">
    <property type="protein sequence ID" value="TTAC_0000552801-mRNA-1"/>
    <property type="gene ID" value="TTAC_0000552801"/>
</dbReference>
<dbReference type="InterPro" id="IPR011989">
    <property type="entry name" value="ARM-like"/>
</dbReference>
<feature type="domain" description="Protein zer-1 homolog-like C-terminal" evidence="2">
    <location>
        <begin position="10"/>
        <end position="139"/>
    </location>
</feature>
<dbReference type="InterPro" id="IPR016024">
    <property type="entry name" value="ARM-type_fold"/>
</dbReference>
<proteinExistence type="predicted"/>
<dbReference type="STRING" id="6205.A0A0R3WXN8"/>
<evidence type="ECO:0000313" key="3">
    <source>
        <dbReference type="WBParaSite" id="TTAC_0000552801-mRNA-1"/>
    </source>
</evidence>
<dbReference type="InterPro" id="IPR051341">
    <property type="entry name" value="Zyg-11_UBL_adapter"/>
</dbReference>
<evidence type="ECO:0000259" key="2">
    <source>
        <dbReference type="Pfam" id="PF22964"/>
    </source>
</evidence>